<dbReference type="Proteomes" id="UP000026941">
    <property type="component" value="Unassembled WGS sequence"/>
</dbReference>
<accession>A0AA87QD57</accession>
<sequence>MVKADVSELKARLETARREAGEDIETFYNPRTNPNHAIDILRSHVLKKEMVSLMQQAEAWAGGADVAQDFGQNSDAIQDADIVSAE</sequence>
<dbReference type="EMBL" id="BAYX01000011">
    <property type="protein sequence ID" value="GAJ95212.1"/>
    <property type="molecule type" value="Genomic_DNA"/>
</dbReference>
<gene>
    <name evidence="1" type="ORF">RRH01S_11_01200</name>
</gene>
<organism evidence="1 2">
    <name type="scientific">Rhizobium rhizogenes NBRC 13257</name>
    <dbReference type="NCBI Taxonomy" id="1220581"/>
    <lineage>
        <taxon>Bacteria</taxon>
        <taxon>Pseudomonadati</taxon>
        <taxon>Pseudomonadota</taxon>
        <taxon>Alphaproteobacteria</taxon>
        <taxon>Hyphomicrobiales</taxon>
        <taxon>Rhizobiaceae</taxon>
        <taxon>Rhizobium/Agrobacterium group</taxon>
        <taxon>Rhizobium</taxon>
    </lineage>
</organism>
<evidence type="ECO:0000313" key="2">
    <source>
        <dbReference type="Proteomes" id="UP000026941"/>
    </source>
</evidence>
<protein>
    <submittedName>
        <fullName evidence="1">Uncharacterized protein</fullName>
    </submittedName>
</protein>
<evidence type="ECO:0000313" key="1">
    <source>
        <dbReference type="EMBL" id="GAJ95212.1"/>
    </source>
</evidence>
<dbReference type="AlphaFoldDB" id="A0AA87QD57"/>
<comment type="caution">
    <text evidence="1">The sequence shown here is derived from an EMBL/GenBank/DDBJ whole genome shotgun (WGS) entry which is preliminary data.</text>
</comment>
<name>A0AA87QD57_RHIRH</name>
<reference evidence="1 2" key="1">
    <citation type="submission" date="2014-05" db="EMBL/GenBank/DDBJ databases">
        <title>Whole genome shotgun sequence of Rhizobium rhizogenes NBRC 13257.</title>
        <authorList>
            <person name="Katano-Makiyama Y."/>
            <person name="Hosoyama A."/>
            <person name="Hashimoto M."/>
            <person name="Hosoyama Y."/>
            <person name="Noguchi M."/>
            <person name="Tsuchikane K."/>
            <person name="Kimura A."/>
            <person name="Ohji S."/>
            <person name="Ichikawa N."/>
            <person name="Yamazoe A."/>
            <person name="Fujita N."/>
        </authorList>
    </citation>
    <scope>NUCLEOTIDE SEQUENCE [LARGE SCALE GENOMIC DNA]</scope>
    <source>
        <strain evidence="1 2">NBRC 13257</strain>
    </source>
</reference>
<proteinExistence type="predicted"/>